<dbReference type="Pfam" id="PF05598">
    <property type="entry name" value="DUF772"/>
    <property type="match status" value="1"/>
</dbReference>
<name>A0A376G899_9FLAO</name>
<feature type="domain" description="Transposase DDE" evidence="3">
    <location>
        <begin position="372"/>
        <end position="483"/>
    </location>
</feature>
<dbReference type="InterPro" id="IPR008490">
    <property type="entry name" value="Transposase_InsH_N"/>
</dbReference>
<dbReference type="Proteomes" id="UP000254737">
    <property type="component" value="Unassembled WGS sequence"/>
</dbReference>
<dbReference type="NCBIfam" id="NF033551">
    <property type="entry name" value="transpos_IS1182"/>
    <property type="match status" value="1"/>
</dbReference>
<evidence type="ECO:0000256" key="1">
    <source>
        <dbReference type="SAM" id="MobiDB-lite"/>
    </source>
</evidence>
<reference evidence="4 7" key="2">
    <citation type="submission" date="2018-10" db="EMBL/GenBank/DDBJ databases">
        <title>Transmission dynamics of multidrug resistant bacteria on intensive care unit surfaces.</title>
        <authorList>
            <person name="D'Souza A.W."/>
            <person name="Potter R.F."/>
            <person name="Wallace M."/>
            <person name="Shupe A."/>
            <person name="Patel S."/>
            <person name="Sun S."/>
            <person name="Gul D."/>
            <person name="Kwon J.H."/>
            <person name="Andleeb S."/>
            <person name="Burnham C.-A.D."/>
            <person name="Dantas G."/>
        </authorList>
    </citation>
    <scope>NUCLEOTIDE SEQUENCE [LARGE SCALE GENOMIC DNA]</scope>
    <source>
        <strain evidence="4 7">WF_348</strain>
    </source>
</reference>
<dbReference type="AlphaFoldDB" id="A0A376G899"/>
<dbReference type="PANTHER" id="PTHR33408:SF4">
    <property type="entry name" value="TRANSPOSASE DDE DOMAIN-CONTAINING PROTEIN"/>
    <property type="match status" value="1"/>
</dbReference>
<evidence type="ECO:0000313" key="4">
    <source>
        <dbReference type="EMBL" id="RRT88761.1"/>
    </source>
</evidence>
<dbReference type="EMBL" id="UFXS01000001">
    <property type="protein sequence ID" value="STD55908.1"/>
    <property type="molecule type" value="Genomic_DNA"/>
</dbReference>
<reference evidence="5 6" key="1">
    <citation type="submission" date="2018-06" db="EMBL/GenBank/DDBJ databases">
        <authorList>
            <consortium name="Pathogen Informatics"/>
            <person name="Doyle S."/>
        </authorList>
    </citation>
    <scope>NUCLEOTIDE SEQUENCE [LARGE SCALE GENOMIC DNA]</scope>
    <source>
        <strain evidence="5 6">NCTC13456</strain>
    </source>
</reference>
<dbReference type="PANTHER" id="PTHR33408">
    <property type="entry name" value="TRANSPOSASE"/>
    <property type="match status" value="1"/>
</dbReference>
<evidence type="ECO:0000313" key="5">
    <source>
        <dbReference type="EMBL" id="STD55908.1"/>
    </source>
</evidence>
<feature type="region of interest" description="Disordered" evidence="1">
    <location>
        <begin position="226"/>
        <end position="251"/>
    </location>
</feature>
<dbReference type="EMBL" id="RHPO01000036">
    <property type="protein sequence ID" value="RRT88761.1"/>
    <property type="molecule type" value="Genomic_DNA"/>
</dbReference>
<evidence type="ECO:0000313" key="7">
    <source>
        <dbReference type="Proteomes" id="UP000267844"/>
    </source>
</evidence>
<dbReference type="InterPro" id="IPR025668">
    <property type="entry name" value="Tnp_DDE_dom"/>
</dbReference>
<dbReference type="InterPro" id="IPR047629">
    <property type="entry name" value="IS1182_transpos"/>
</dbReference>
<evidence type="ECO:0000259" key="3">
    <source>
        <dbReference type="Pfam" id="PF13751"/>
    </source>
</evidence>
<evidence type="ECO:0000259" key="2">
    <source>
        <dbReference type="Pfam" id="PF05598"/>
    </source>
</evidence>
<dbReference type="Proteomes" id="UP000267844">
    <property type="component" value="Unassembled WGS sequence"/>
</dbReference>
<dbReference type="Pfam" id="PF13751">
    <property type="entry name" value="DDE_Tnp_1_6"/>
    <property type="match status" value="1"/>
</dbReference>
<evidence type="ECO:0000313" key="6">
    <source>
        <dbReference type="Proteomes" id="UP000254737"/>
    </source>
</evidence>
<proteinExistence type="predicted"/>
<feature type="domain" description="Transposase InsH N-terminal" evidence="2">
    <location>
        <begin position="16"/>
        <end position="111"/>
    </location>
</feature>
<organism evidence="5 6">
    <name type="scientific">Empedobacter falsenii</name>
    <dbReference type="NCBI Taxonomy" id="343874"/>
    <lineage>
        <taxon>Bacteria</taxon>
        <taxon>Pseudomonadati</taxon>
        <taxon>Bacteroidota</taxon>
        <taxon>Flavobacteriia</taxon>
        <taxon>Flavobacteriales</taxon>
        <taxon>Weeksellaceae</taxon>
        <taxon>Empedobacter</taxon>
    </lineage>
</organism>
<gene>
    <name evidence="4" type="ORF">EGI89_12790</name>
    <name evidence="5" type="ORF">NCTC13456_01888</name>
</gene>
<accession>A0A376G899</accession>
<protein>
    <submittedName>
        <fullName evidence="4">IS1182 family transposase</fullName>
    </submittedName>
    <submittedName>
        <fullName evidence="5">Transposase domain (DUF772)</fullName>
    </submittedName>
</protein>
<dbReference type="RefSeq" id="WP_115000154.1">
    <property type="nucleotide sequence ID" value="NZ_RHPN01000036.1"/>
</dbReference>
<sequence>MQGRKEFIPQLFYELSLDRLVPSDNFYRQVNQVLDLHFLYRSTQKYYGTQGQESIDPVVFFKILLVGYLNNINSDRALIRYCSNCLDVRLFLGYDLNEQLPWHSTISRTRALFGQEVFLQLFQLVLKLCVNKGMVSGKRQAVDSAFIKANASMDSLVEKEVLNDAFAFVNELEENSEFKACSESSRTVTSTRKKLVEQHHNWKKEAFKGMPGHVKTLQKNEDGEDIRPKFLSNHTHYSPTDPDAKISTKPGKPRQLNYAGQLAVDDKHHVITGACASTAGSKDSAIFAEIMDQTIENFKRNEIQIGEVLADAGYSSGTSLQYCEDHNLDAWIPNFGQYKPEREGFIFNKKENRYECIQEGGNKAFLPFKRTLTDSKGYEKKSYRSSEKDCGQCPLRESCCGKVTKFKKLEDSIHKPLYDKMHEKLTQNKAYHRRLVKRRSSTVEPVLGTLINFFNLKRINSRGMSKANKHVLMSSLSYNLKKYLRFTVKKSSVLAQVIYLKQGKNYASTKSLLHSLKREFLSKPNFTLIYFSKNKPRLKRLKRGHIFCFLL</sequence>